<protein>
    <recommendedName>
        <fullName evidence="17">Branched-chain-amino-acid aminotransferase</fullName>
        <shortName evidence="17">BCAT</shortName>
        <ecNumber evidence="17">2.6.1.42</ecNumber>
    </recommendedName>
</protein>
<keyword evidence="7 17" id="KW-0032">Aminotransferase</keyword>
<gene>
    <name evidence="17" type="primary">ilvE</name>
    <name evidence="18" type="ORF">LZC94_29210</name>
</gene>
<dbReference type="InterPro" id="IPR005785">
    <property type="entry name" value="B_amino_transI"/>
</dbReference>
<dbReference type="Gene3D" id="3.20.10.10">
    <property type="entry name" value="D-amino Acid Aminotransferase, subunit A, domain 2"/>
    <property type="match status" value="1"/>
</dbReference>
<dbReference type="PANTHER" id="PTHR42743:SF11">
    <property type="entry name" value="AMINODEOXYCHORISMATE LYASE"/>
    <property type="match status" value="1"/>
</dbReference>
<keyword evidence="8 17" id="KW-0028">Amino-acid biosynthesis</keyword>
<dbReference type="NCBIfam" id="NF005146">
    <property type="entry name" value="PRK06606.1"/>
    <property type="match status" value="1"/>
</dbReference>
<dbReference type="PANTHER" id="PTHR42743">
    <property type="entry name" value="AMINO-ACID AMINOTRANSFERASE"/>
    <property type="match status" value="1"/>
</dbReference>
<name>A0ABZ2LPU0_9BACT</name>
<evidence type="ECO:0000256" key="6">
    <source>
        <dbReference type="ARBA" id="ARBA00009320"/>
    </source>
</evidence>
<dbReference type="InterPro" id="IPR050571">
    <property type="entry name" value="Class-IV_PLP-Dep_Aminotrnsfr"/>
</dbReference>
<dbReference type="RefSeq" id="WP_394821539.1">
    <property type="nucleotide sequence ID" value="NZ_CP089984.1"/>
</dbReference>
<evidence type="ECO:0000256" key="15">
    <source>
        <dbReference type="RuleBase" id="RU004106"/>
    </source>
</evidence>
<proteinExistence type="inferred from homology"/>
<comment type="similarity">
    <text evidence="6 15">Belongs to the class-IV pyridoxal-phosphate-dependent aminotransferase family.</text>
</comment>
<dbReference type="Proteomes" id="UP001370348">
    <property type="component" value="Chromosome"/>
</dbReference>
<organism evidence="18 19">
    <name type="scientific">Pendulispora albinea</name>
    <dbReference type="NCBI Taxonomy" id="2741071"/>
    <lineage>
        <taxon>Bacteria</taxon>
        <taxon>Pseudomonadati</taxon>
        <taxon>Myxococcota</taxon>
        <taxon>Myxococcia</taxon>
        <taxon>Myxococcales</taxon>
        <taxon>Sorangiineae</taxon>
        <taxon>Pendulisporaceae</taxon>
        <taxon>Pendulispora</taxon>
    </lineage>
</organism>
<evidence type="ECO:0000256" key="12">
    <source>
        <dbReference type="ARBA" id="ARBA00048212"/>
    </source>
</evidence>
<evidence type="ECO:0000313" key="19">
    <source>
        <dbReference type="Proteomes" id="UP001370348"/>
    </source>
</evidence>
<dbReference type="CDD" id="cd01557">
    <property type="entry name" value="BCAT_beta_family"/>
    <property type="match status" value="1"/>
</dbReference>
<dbReference type="InterPro" id="IPR036038">
    <property type="entry name" value="Aminotransferase-like"/>
</dbReference>
<keyword evidence="11 17" id="KW-0100">Branched-chain amino acid biosynthesis</keyword>
<comment type="catalytic activity">
    <reaction evidence="14 17">
        <text>L-leucine + 2-oxoglutarate = 4-methyl-2-oxopentanoate + L-glutamate</text>
        <dbReference type="Rhea" id="RHEA:18321"/>
        <dbReference type="ChEBI" id="CHEBI:16810"/>
        <dbReference type="ChEBI" id="CHEBI:17865"/>
        <dbReference type="ChEBI" id="CHEBI:29985"/>
        <dbReference type="ChEBI" id="CHEBI:57427"/>
        <dbReference type="EC" id="2.6.1.42"/>
    </reaction>
</comment>
<evidence type="ECO:0000256" key="4">
    <source>
        <dbReference type="ARBA" id="ARBA00004931"/>
    </source>
</evidence>
<dbReference type="GO" id="GO:0004084">
    <property type="term" value="F:branched-chain-amino-acid transaminase activity"/>
    <property type="evidence" value="ECO:0007669"/>
    <property type="project" value="UniProtKB-EC"/>
</dbReference>
<evidence type="ECO:0000256" key="8">
    <source>
        <dbReference type="ARBA" id="ARBA00022605"/>
    </source>
</evidence>
<evidence type="ECO:0000256" key="10">
    <source>
        <dbReference type="ARBA" id="ARBA00022898"/>
    </source>
</evidence>
<dbReference type="InterPro" id="IPR018300">
    <property type="entry name" value="Aminotrans_IV_CS"/>
</dbReference>
<comment type="cofactor">
    <cofactor evidence="1 16">
        <name>pyridoxal 5'-phosphate</name>
        <dbReference type="ChEBI" id="CHEBI:597326"/>
    </cofactor>
</comment>
<comment type="catalytic activity">
    <reaction evidence="12 17">
        <text>L-valine + 2-oxoglutarate = 3-methyl-2-oxobutanoate + L-glutamate</text>
        <dbReference type="Rhea" id="RHEA:24813"/>
        <dbReference type="ChEBI" id="CHEBI:11851"/>
        <dbReference type="ChEBI" id="CHEBI:16810"/>
        <dbReference type="ChEBI" id="CHEBI:29985"/>
        <dbReference type="ChEBI" id="CHEBI:57762"/>
        <dbReference type="EC" id="2.6.1.42"/>
    </reaction>
</comment>
<keyword evidence="19" id="KW-1185">Reference proteome</keyword>
<evidence type="ECO:0000256" key="7">
    <source>
        <dbReference type="ARBA" id="ARBA00022576"/>
    </source>
</evidence>
<dbReference type="PROSITE" id="PS00770">
    <property type="entry name" value="AA_TRANSFER_CLASS_4"/>
    <property type="match status" value="1"/>
</dbReference>
<reference evidence="18 19" key="1">
    <citation type="submission" date="2021-12" db="EMBL/GenBank/DDBJ databases">
        <title>Discovery of the Pendulisporaceae a myxobacterial family with distinct sporulation behavior and unique specialized metabolism.</title>
        <authorList>
            <person name="Garcia R."/>
            <person name="Popoff A."/>
            <person name="Bader C.D."/>
            <person name="Loehr J."/>
            <person name="Walesch S."/>
            <person name="Walt C."/>
            <person name="Boldt J."/>
            <person name="Bunk B."/>
            <person name="Haeckl F.J.F.P.J."/>
            <person name="Gunesch A.P."/>
            <person name="Birkelbach J."/>
            <person name="Nuebel U."/>
            <person name="Pietschmann T."/>
            <person name="Bach T."/>
            <person name="Mueller R."/>
        </authorList>
    </citation>
    <scope>NUCLEOTIDE SEQUENCE [LARGE SCALE GENOMIC DNA]</scope>
    <source>
        <strain evidence="18 19">MSr11954</strain>
    </source>
</reference>
<dbReference type="InterPro" id="IPR033939">
    <property type="entry name" value="BCAT_family"/>
</dbReference>
<evidence type="ECO:0000256" key="17">
    <source>
        <dbReference type="RuleBase" id="RU364094"/>
    </source>
</evidence>
<evidence type="ECO:0000256" key="1">
    <source>
        <dbReference type="ARBA" id="ARBA00001933"/>
    </source>
</evidence>
<dbReference type="InterPro" id="IPR043131">
    <property type="entry name" value="BCAT-like_N"/>
</dbReference>
<dbReference type="NCBIfam" id="TIGR01122">
    <property type="entry name" value="ilvE_I"/>
    <property type="match status" value="1"/>
</dbReference>
<dbReference type="EC" id="2.6.1.42" evidence="17"/>
<evidence type="ECO:0000256" key="2">
    <source>
        <dbReference type="ARBA" id="ARBA00003109"/>
    </source>
</evidence>
<evidence type="ECO:0000256" key="11">
    <source>
        <dbReference type="ARBA" id="ARBA00023304"/>
    </source>
</evidence>
<dbReference type="Pfam" id="PF01063">
    <property type="entry name" value="Aminotran_4"/>
    <property type="match status" value="1"/>
</dbReference>
<evidence type="ECO:0000256" key="5">
    <source>
        <dbReference type="ARBA" id="ARBA00005072"/>
    </source>
</evidence>
<accession>A0ABZ2LPU0</accession>
<evidence type="ECO:0000256" key="13">
    <source>
        <dbReference type="ARBA" id="ARBA00048798"/>
    </source>
</evidence>
<dbReference type="InterPro" id="IPR043132">
    <property type="entry name" value="BCAT-like_C"/>
</dbReference>
<evidence type="ECO:0000256" key="16">
    <source>
        <dbReference type="RuleBase" id="RU004516"/>
    </source>
</evidence>
<comment type="function">
    <text evidence="2 17">Acts on leucine, isoleucine and valine.</text>
</comment>
<dbReference type="InterPro" id="IPR001544">
    <property type="entry name" value="Aminotrans_IV"/>
</dbReference>
<evidence type="ECO:0000256" key="14">
    <source>
        <dbReference type="ARBA" id="ARBA00049229"/>
    </source>
</evidence>
<dbReference type="EMBL" id="CP089984">
    <property type="protein sequence ID" value="WXB11923.1"/>
    <property type="molecule type" value="Genomic_DNA"/>
</dbReference>
<sequence length="308" mass="33921">MVEKLKKIWCDGEFVDWDAATIHVLTHSLHYGIAAWDGVRAYQRKDGASYVFRLREHIDRLFDSCKLCLLKPAQSPEAIFSACVQTLRVNGMVDGYLRPMVYVGDGAMGVYAPDNTIHSTIMAWRWAAHLGADANDRGIRAKISSFARPHPASAVVKAKITGQYTNSALARAEVKHAGYDEAIHLAVDGYVSEASGSNVFLAKRGVLYTPDLASAILEGVTRDTVIVLARELGMTVVEGRVTREQLWLADEVFLTGTAAEIVPVREIDDRRIGDGHVGAITRKLQERYADITRGSDTSHPEWLTRVGA</sequence>
<dbReference type="Gene3D" id="3.30.470.10">
    <property type="match status" value="1"/>
</dbReference>
<comment type="catalytic activity">
    <reaction evidence="13 17">
        <text>L-isoleucine + 2-oxoglutarate = (S)-3-methyl-2-oxopentanoate + L-glutamate</text>
        <dbReference type="Rhea" id="RHEA:24801"/>
        <dbReference type="ChEBI" id="CHEBI:16810"/>
        <dbReference type="ChEBI" id="CHEBI:29985"/>
        <dbReference type="ChEBI" id="CHEBI:35146"/>
        <dbReference type="ChEBI" id="CHEBI:58045"/>
        <dbReference type="EC" id="2.6.1.42"/>
    </reaction>
</comment>
<comment type="pathway">
    <text evidence="3 17">Amino-acid biosynthesis; L-isoleucine biosynthesis; L-isoleucine from 2-oxobutanoate: step 4/4.</text>
</comment>
<evidence type="ECO:0000256" key="9">
    <source>
        <dbReference type="ARBA" id="ARBA00022679"/>
    </source>
</evidence>
<comment type="pathway">
    <text evidence="5 17">Amino-acid biosynthesis; L-leucine biosynthesis; L-leucine from 3-methyl-2-oxobutanoate: step 4/4.</text>
</comment>
<keyword evidence="10 16" id="KW-0663">Pyridoxal phosphate</keyword>
<comment type="pathway">
    <text evidence="4 17">Amino-acid biosynthesis; L-valine biosynthesis; L-valine from pyruvate: step 4/4.</text>
</comment>
<dbReference type="SUPFAM" id="SSF56752">
    <property type="entry name" value="D-aminoacid aminotransferase-like PLP-dependent enzymes"/>
    <property type="match status" value="1"/>
</dbReference>
<evidence type="ECO:0000256" key="3">
    <source>
        <dbReference type="ARBA" id="ARBA00004824"/>
    </source>
</evidence>
<keyword evidence="9 17" id="KW-0808">Transferase</keyword>
<evidence type="ECO:0000313" key="18">
    <source>
        <dbReference type="EMBL" id="WXB11923.1"/>
    </source>
</evidence>